<dbReference type="Proteomes" id="UP000251088">
    <property type="component" value="Unassembled WGS sequence"/>
</dbReference>
<dbReference type="GO" id="GO:0016020">
    <property type="term" value="C:membrane"/>
    <property type="evidence" value="ECO:0007669"/>
    <property type="project" value="UniProtKB-SubCell"/>
</dbReference>
<reference evidence="7 8" key="1">
    <citation type="submission" date="2018-06" db="EMBL/GenBank/DDBJ databases">
        <authorList>
            <consortium name="Pathogen Informatics"/>
            <person name="Doyle S."/>
        </authorList>
    </citation>
    <scope>NUCLEOTIDE SEQUENCE [LARGE SCALE GENOMIC DNA]</scope>
    <source>
        <strain evidence="7 8">NCTC9128</strain>
    </source>
</reference>
<feature type="transmembrane region" description="Helical" evidence="6">
    <location>
        <begin position="6"/>
        <end position="29"/>
    </location>
</feature>
<dbReference type="GO" id="GO:0015628">
    <property type="term" value="P:protein secretion by the type II secretion system"/>
    <property type="evidence" value="ECO:0007669"/>
    <property type="project" value="TreeGrafter"/>
</dbReference>
<dbReference type="InterPro" id="IPR012902">
    <property type="entry name" value="N_methyl_site"/>
</dbReference>
<evidence type="ECO:0000313" key="7">
    <source>
        <dbReference type="EMBL" id="SQC15221.1"/>
    </source>
</evidence>
<keyword evidence="4 6" id="KW-1133">Transmembrane helix</keyword>
<name>A0A2X3CRY5_KLEPN</name>
<dbReference type="NCBIfam" id="TIGR02532">
    <property type="entry name" value="IV_pilin_GFxxxE"/>
    <property type="match status" value="1"/>
</dbReference>
<keyword evidence="2" id="KW-0488">Methylation</keyword>
<evidence type="ECO:0000256" key="2">
    <source>
        <dbReference type="ARBA" id="ARBA00022481"/>
    </source>
</evidence>
<evidence type="ECO:0000256" key="4">
    <source>
        <dbReference type="ARBA" id="ARBA00022989"/>
    </source>
</evidence>
<dbReference type="InterPro" id="IPR016419">
    <property type="entry name" value="Prepilin_Pept-dep_B_prd"/>
</dbReference>
<comment type="subcellular location">
    <subcellularLocation>
        <location evidence="1">Membrane</location>
        <topology evidence="1">Single-pass membrane protein</topology>
    </subcellularLocation>
</comment>
<evidence type="ECO:0000256" key="1">
    <source>
        <dbReference type="ARBA" id="ARBA00004167"/>
    </source>
</evidence>
<keyword evidence="5 6" id="KW-0472">Membrane</keyword>
<dbReference type="EMBL" id="UAWN01000012">
    <property type="protein sequence ID" value="SQC15221.1"/>
    <property type="molecule type" value="Genomic_DNA"/>
</dbReference>
<evidence type="ECO:0000256" key="5">
    <source>
        <dbReference type="ARBA" id="ARBA00023136"/>
    </source>
</evidence>
<dbReference type="NCBIfam" id="NF007848">
    <property type="entry name" value="PRK10557.1"/>
    <property type="match status" value="1"/>
</dbReference>
<evidence type="ECO:0000256" key="3">
    <source>
        <dbReference type="ARBA" id="ARBA00022692"/>
    </source>
</evidence>
<dbReference type="PIRSF" id="PIRSF004525">
    <property type="entry name" value="Pilin_peptidase-dep_B_prd"/>
    <property type="match status" value="1"/>
</dbReference>
<dbReference type="AlphaFoldDB" id="A0A2X3CRY5"/>
<organism evidence="7 8">
    <name type="scientific">Klebsiella pneumoniae</name>
    <dbReference type="NCBI Taxonomy" id="573"/>
    <lineage>
        <taxon>Bacteria</taxon>
        <taxon>Pseudomonadati</taxon>
        <taxon>Pseudomonadota</taxon>
        <taxon>Gammaproteobacteria</taxon>
        <taxon>Enterobacterales</taxon>
        <taxon>Enterobacteriaceae</taxon>
        <taxon>Klebsiella/Raoultella group</taxon>
        <taxon>Klebsiella</taxon>
        <taxon>Klebsiella pneumoniae complex</taxon>
    </lineage>
</organism>
<sequence>MSRRGFSLAEALIAMAIGSLLLMGACRFLPALQRHILRQGEQLALENELWQRVHAVGKHLQRAGYCRGACGGAGLELAAGGECLIVRWDANSNGRWETSPAAAAESTGFRLRDGALETLRGASDCRGGGWEKITNPAAIVVTRFSVQRQVTRASRRS</sequence>
<evidence type="ECO:0000313" key="8">
    <source>
        <dbReference type="Proteomes" id="UP000251088"/>
    </source>
</evidence>
<dbReference type="PANTHER" id="PTHR39583:SF3">
    <property type="entry name" value="PREPILIN PEPTIDASE-DEPENDENT PROTEIN B"/>
    <property type="match status" value="1"/>
</dbReference>
<dbReference type="InterPro" id="IPR051621">
    <property type="entry name" value="T2SS_protein_J"/>
</dbReference>
<dbReference type="Pfam" id="PF07963">
    <property type="entry name" value="N_methyl"/>
    <property type="match status" value="1"/>
</dbReference>
<accession>A0A2X3CRY5</accession>
<gene>
    <name evidence="7" type="ORF">NCTC9128_03328</name>
</gene>
<proteinExistence type="predicted"/>
<dbReference type="PROSITE" id="PS51257">
    <property type="entry name" value="PROKAR_LIPOPROTEIN"/>
    <property type="match status" value="1"/>
</dbReference>
<protein>
    <submittedName>
        <fullName evidence="7">Prepilin peptidase dependent protein B</fullName>
    </submittedName>
</protein>
<dbReference type="PANTHER" id="PTHR39583">
    <property type="entry name" value="TYPE II SECRETION SYSTEM PROTEIN J-RELATED"/>
    <property type="match status" value="1"/>
</dbReference>
<evidence type="ECO:0000256" key="6">
    <source>
        <dbReference type="SAM" id="Phobius"/>
    </source>
</evidence>
<keyword evidence="3 6" id="KW-0812">Transmembrane</keyword>